<feature type="region of interest" description="Disordered" evidence="1">
    <location>
        <begin position="1"/>
        <end position="47"/>
    </location>
</feature>
<feature type="compositionally biased region" description="Polar residues" evidence="1">
    <location>
        <begin position="27"/>
        <end position="47"/>
    </location>
</feature>
<dbReference type="OrthoDB" id="442762at2759"/>
<feature type="compositionally biased region" description="Basic and acidic residues" evidence="1">
    <location>
        <begin position="339"/>
        <end position="356"/>
    </location>
</feature>
<protein>
    <submittedName>
        <fullName evidence="2">Uncharacterized protein</fullName>
    </submittedName>
</protein>
<evidence type="ECO:0000313" key="3">
    <source>
        <dbReference type="Proteomes" id="UP000591131"/>
    </source>
</evidence>
<dbReference type="EMBL" id="JAAPAO010000076">
    <property type="protein sequence ID" value="KAF4673758.1"/>
    <property type="molecule type" value="Genomic_DNA"/>
</dbReference>
<proteinExistence type="predicted"/>
<evidence type="ECO:0000313" key="2">
    <source>
        <dbReference type="EMBL" id="KAF4673758.1"/>
    </source>
</evidence>
<feature type="compositionally biased region" description="Polar residues" evidence="1">
    <location>
        <begin position="1348"/>
        <end position="1368"/>
    </location>
</feature>
<feature type="compositionally biased region" description="Low complexity" evidence="1">
    <location>
        <begin position="328"/>
        <end position="338"/>
    </location>
</feature>
<sequence length="1380" mass="156101">MGFGDRLKLLRKPKPATTIPATAAATNQVASSPPSNEGSRGAQTTPEASLNELKQKLQNLERTLSRPAQSSTAAEVGAAQQLLNECRNKSAILESQADVFADQEKFELVQGVFETSEQLERINKKFDTWYNAATRTAVAHSVAVERAPAGVPITASQPVGDDKALSAFSRQIAELRMMIWDDSKPVDQCDLAIAEAKSCSEALAGRMDVWLNKNESERINKLMKCNDDLGDVEEEWKVLRLQRTSTATNQAGSEERSDDGNEQRREEEEALRAQKEEEDRLEKAKVEEEAERNRKEEAEQKEKEEAERKEKEEAERKEKEEADRRAAAEASVLAAQERAAAEEAERKKEEAEREAAKQAAQAAQKQAEEKEARRKKKEAERKEKEEADRQREEEERRAKEVELARKEAEEAKEAAAAQQRAAEEAKRAEAAQARVEAATARTRGMENGSKGQDLAAGGMAVGSIVGAYRRPNSARTDEERKEIEARNNRILWQMREDAAKKAYRRRKEAAEVEDSRQMQKAVQFDKDHRGKAYERSCLRLWSMYVRASQHARRRLYEAASDEEMAAAVDYATSIKLDKPSDIQLIRSCHRKLEESDRQAVLRSELKAAMTARDLDALEEVLPALPRDGVDSSAYRILAEERLRDAVNRNAKPAELEKLIAEGEQNGAATVYVTPAKALLDLWGARRMSDLMASASYCSKLGMKSLPAEPVHRLSDALLASRAFRKWKACVYSAEESETRARYFFELWKRRLSLRNEVAEMAADDAVSSVELERVVGECKRMGIDGVDDVAISKAMERKEMLERIYASGNVDEMVEAAEACRDAGIPLEDNFRAREAIGDALGASLIPGALNVTELERLIDVAKYAGVPTTYSEIVVQSRKWDVVVRDFREGKDRQHLARIMDTWHQYARYAARLEGIEGDIRSSYELGLLNEAFGVWADWANKQKDMKYRTAKVMAHCDDLRIRRAWRGWKEYSVEYREIERKADEMAKRSNGEICKEVLAAWKRRAERVHEVVDALNGASTEESLTAVLSECCYDEDLSRRAGSDTLRRAKERLARIRLNDAIRKSTSTPSELRDLWRDAGRPDDEESAVGMRAWKKSLKRRTFGCWFEEAQERGAITRRVQRCLGDSDDVGLFHLRATLDLAKDRDIKENDVIIEAERSLAKTDLSMELSRSIPSSTTLRALVRSPWLDLGDPAVEGLVDRANTIRASAVANSVAEREARELLSIWKDFTKERDGLRRRLMKSQDVDELSDLVRTLSQPGNRNGDLLQSTGAKERLMKLEWIKQENDARRNKFQRFEKKWDSEGEKWSLNSVNTPPPSTPSTLNAWPEENRMGLYFKTSMPTITATYPSTPEKNSKGTPCTMTPFSVASLKHMNDDRR</sequence>
<feature type="compositionally biased region" description="Low complexity" evidence="1">
    <location>
        <begin position="15"/>
        <end position="26"/>
    </location>
</feature>
<comment type="caution">
    <text evidence="2">The sequence shown here is derived from an EMBL/GenBank/DDBJ whole genome shotgun (WGS) entry which is preliminary data.</text>
</comment>
<organism evidence="2 3">
    <name type="scientific">Perkinsus chesapeaki</name>
    <name type="common">Clam parasite</name>
    <name type="synonym">Perkinsus andrewsi</name>
    <dbReference type="NCBI Taxonomy" id="330153"/>
    <lineage>
        <taxon>Eukaryota</taxon>
        <taxon>Sar</taxon>
        <taxon>Alveolata</taxon>
        <taxon>Perkinsozoa</taxon>
        <taxon>Perkinsea</taxon>
        <taxon>Perkinsida</taxon>
        <taxon>Perkinsidae</taxon>
        <taxon>Perkinsus</taxon>
    </lineage>
</organism>
<keyword evidence="3" id="KW-1185">Reference proteome</keyword>
<dbReference type="Proteomes" id="UP000591131">
    <property type="component" value="Unassembled WGS sequence"/>
</dbReference>
<feature type="compositionally biased region" description="Basic and acidic residues" evidence="1">
    <location>
        <begin position="366"/>
        <end position="413"/>
    </location>
</feature>
<gene>
    <name evidence="2" type="ORF">FOL47_010138</name>
</gene>
<feature type="compositionally biased region" description="Basic and acidic residues" evidence="1">
    <location>
        <begin position="253"/>
        <end position="327"/>
    </location>
</feature>
<feature type="compositionally biased region" description="Polar residues" evidence="1">
    <location>
        <begin position="243"/>
        <end position="252"/>
    </location>
</feature>
<feature type="region of interest" description="Disordered" evidence="1">
    <location>
        <begin position="1348"/>
        <end position="1380"/>
    </location>
</feature>
<feature type="region of interest" description="Disordered" evidence="1">
    <location>
        <begin position="243"/>
        <end position="454"/>
    </location>
</feature>
<accession>A0A7J6MQ76</accession>
<name>A0A7J6MQ76_PERCH</name>
<reference evidence="2 3" key="1">
    <citation type="submission" date="2020-04" db="EMBL/GenBank/DDBJ databases">
        <title>Perkinsus chesapeaki whole genome sequence.</title>
        <authorList>
            <person name="Bogema D.R."/>
        </authorList>
    </citation>
    <scope>NUCLEOTIDE SEQUENCE [LARGE SCALE GENOMIC DNA]</scope>
    <source>
        <strain evidence="2">ATCC PRA-425</strain>
    </source>
</reference>
<evidence type="ECO:0000256" key="1">
    <source>
        <dbReference type="SAM" id="MobiDB-lite"/>
    </source>
</evidence>